<evidence type="ECO:0000256" key="1">
    <source>
        <dbReference type="SAM" id="MobiDB-lite"/>
    </source>
</evidence>
<accession>A0A1I8JSD3</accession>
<dbReference type="WBParaSite" id="snap_masked-unitig_44532-processed-gene-0.1-mRNA-1">
    <property type="protein sequence ID" value="snap_masked-unitig_44532-processed-gene-0.1-mRNA-1"/>
    <property type="gene ID" value="snap_masked-unitig_44532-processed-gene-0.1"/>
</dbReference>
<name>A0A1I8JSD3_9PLAT</name>
<sequence length="485" mass="51900">AGPVMSGKPRRKVFAPTGPCPRARPVSNCSGTPPSPAGFAAGGGGVGGVGGVANSSTSPVPPATSMGAGKSDARLLAAGAAAAAAAVAAAAATSPAREADAEGGRQILRPLHLRDAEDGRDDDKKRSQKSHFLGKPPIHRSQSTGRFKSCGRRCGGCGLRLRLGRSKEIDSLCRNWFVDGQLICLDSLNRRWQPGQEAAELGGVYEGDPDQHRLSSSDLSRRKKKSIRRKIELPQLERTQAVAAAPGSEIFASGASSSSVRPTRERARWWRRAGAVPGVPQNRILRMRTSNSGWPARSSAVLVGHKKQAAKAQKIYNEFVAFQAPRELLDLGWGRKASERDRTSFFGDGGAVRDAKGLCAYLDSDSRHGSVPLEGPLRLTGLESGRNYRSWGRDPLRLTGLESTGSSDAAGTSALKTGSREFGQYNALDNHQLHGSIDKHLFEQAQKRIQALMEKDSYQRFLRSEVYLSHLNSASAASNRSSGFK</sequence>
<protein>
    <submittedName>
        <fullName evidence="4">RGS domain-containing protein</fullName>
    </submittedName>
</protein>
<feature type="region of interest" description="Disordered" evidence="1">
    <location>
        <begin position="201"/>
        <end position="226"/>
    </location>
</feature>
<dbReference type="Proteomes" id="UP000095280">
    <property type="component" value="Unplaced"/>
</dbReference>
<dbReference type="Pfam" id="PF00615">
    <property type="entry name" value="RGS"/>
    <property type="match status" value="1"/>
</dbReference>
<proteinExistence type="predicted"/>
<dbReference type="Gene3D" id="1.10.167.10">
    <property type="entry name" value="Regulator of G-protein Signalling 4, domain 2"/>
    <property type="match status" value="1"/>
</dbReference>
<keyword evidence="3" id="KW-1185">Reference proteome</keyword>
<dbReference type="PANTHER" id="PTHR10845:SF259">
    <property type="entry name" value="RGS DOMAIN-CONTAINING PROTEIN-RELATED"/>
    <property type="match status" value="1"/>
</dbReference>
<feature type="domain" description="RGS" evidence="2">
    <location>
        <begin position="428"/>
        <end position="471"/>
    </location>
</feature>
<dbReference type="SMART" id="SM00315">
    <property type="entry name" value="RGS"/>
    <property type="match status" value="1"/>
</dbReference>
<organism evidence="3 4">
    <name type="scientific">Macrostomum lignano</name>
    <dbReference type="NCBI Taxonomy" id="282301"/>
    <lineage>
        <taxon>Eukaryota</taxon>
        <taxon>Metazoa</taxon>
        <taxon>Spiralia</taxon>
        <taxon>Lophotrochozoa</taxon>
        <taxon>Platyhelminthes</taxon>
        <taxon>Rhabditophora</taxon>
        <taxon>Macrostomorpha</taxon>
        <taxon>Macrostomida</taxon>
        <taxon>Macrostomidae</taxon>
        <taxon>Macrostomum</taxon>
    </lineage>
</organism>
<dbReference type="PROSITE" id="PS50132">
    <property type="entry name" value="RGS"/>
    <property type="match status" value="1"/>
</dbReference>
<evidence type="ECO:0000313" key="3">
    <source>
        <dbReference type="Proteomes" id="UP000095280"/>
    </source>
</evidence>
<feature type="region of interest" description="Disordered" evidence="1">
    <location>
        <begin position="1"/>
        <end position="34"/>
    </location>
</feature>
<dbReference type="PANTHER" id="PTHR10845">
    <property type="entry name" value="REGULATOR OF G PROTEIN SIGNALING"/>
    <property type="match status" value="1"/>
</dbReference>
<dbReference type="InterPro" id="IPR044926">
    <property type="entry name" value="RGS_subdomain_2"/>
</dbReference>
<evidence type="ECO:0000259" key="2">
    <source>
        <dbReference type="PROSITE" id="PS50132"/>
    </source>
</evidence>
<dbReference type="InterPro" id="IPR016137">
    <property type="entry name" value="RGS"/>
</dbReference>
<feature type="region of interest" description="Disordered" evidence="1">
    <location>
        <begin position="94"/>
        <end position="149"/>
    </location>
</feature>
<dbReference type="SUPFAM" id="SSF48097">
    <property type="entry name" value="Regulator of G-protein signaling, RGS"/>
    <property type="match status" value="1"/>
</dbReference>
<evidence type="ECO:0000313" key="4">
    <source>
        <dbReference type="WBParaSite" id="snap_masked-unitig_44532-processed-gene-0.1-mRNA-1"/>
    </source>
</evidence>
<reference evidence="4" key="1">
    <citation type="submission" date="2016-11" db="UniProtKB">
        <authorList>
            <consortium name="WormBaseParasite"/>
        </authorList>
    </citation>
    <scope>IDENTIFICATION</scope>
</reference>
<dbReference type="InterPro" id="IPR036305">
    <property type="entry name" value="RGS_sf"/>
</dbReference>
<dbReference type="AlphaFoldDB" id="A0A1I8JSD3"/>
<feature type="compositionally biased region" description="Basic and acidic residues" evidence="1">
    <location>
        <begin position="112"/>
        <end position="125"/>
    </location>
</feature>